<name>A0A6L9XZ00_9MICO</name>
<dbReference type="RefSeq" id="WP_163289854.1">
    <property type="nucleotide sequence ID" value="NZ_JAAGWY010000002.1"/>
</dbReference>
<feature type="signal peptide" evidence="2">
    <location>
        <begin position="1"/>
        <end position="28"/>
    </location>
</feature>
<dbReference type="AlphaFoldDB" id="A0A6L9XZ00"/>
<organism evidence="4 5">
    <name type="scientific">Leifsonia tongyongensis</name>
    <dbReference type="NCBI Taxonomy" id="1268043"/>
    <lineage>
        <taxon>Bacteria</taxon>
        <taxon>Bacillati</taxon>
        <taxon>Actinomycetota</taxon>
        <taxon>Actinomycetes</taxon>
        <taxon>Micrococcales</taxon>
        <taxon>Microbacteriaceae</taxon>
        <taxon>Leifsonia</taxon>
    </lineage>
</organism>
<keyword evidence="5" id="KW-1185">Reference proteome</keyword>
<feature type="chain" id="PRO_5026918131" description="Septum formation-related domain-containing protein" evidence="2">
    <location>
        <begin position="29"/>
        <end position="191"/>
    </location>
</feature>
<reference evidence="4 5" key="1">
    <citation type="journal article" date="2014" name="J. Microbiol.">
        <title>Diaminobutyricibacter tongyongensis gen. nov., sp. nov. and Homoserinibacter gongjuensis gen. nov., sp. nov. belong to the family Microbacteriaceae.</title>
        <authorList>
            <person name="Kim S.J."/>
            <person name="Ahn J.H."/>
            <person name="Weon H.Y."/>
            <person name="Hamada M."/>
            <person name="Suzuki K."/>
            <person name="Kwon S.W."/>
        </authorList>
    </citation>
    <scope>NUCLEOTIDE SEQUENCE [LARGE SCALE GENOMIC DNA]</scope>
    <source>
        <strain evidence="4 5">NBRC 108724</strain>
    </source>
</reference>
<comment type="caution">
    <text evidence="4">The sequence shown here is derived from an EMBL/GenBank/DDBJ whole genome shotgun (WGS) entry which is preliminary data.</text>
</comment>
<proteinExistence type="predicted"/>
<feature type="compositionally biased region" description="Pro residues" evidence="1">
    <location>
        <begin position="43"/>
        <end position="57"/>
    </location>
</feature>
<keyword evidence="2" id="KW-0732">Signal</keyword>
<evidence type="ECO:0000256" key="2">
    <source>
        <dbReference type="SAM" id="SignalP"/>
    </source>
</evidence>
<evidence type="ECO:0000313" key="4">
    <source>
        <dbReference type="EMBL" id="NEN06437.1"/>
    </source>
</evidence>
<gene>
    <name evidence="4" type="ORF">G3T36_11195</name>
</gene>
<dbReference type="EMBL" id="JAAGWY010000002">
    <property type="protein sequence ID" value="NEN06437.1"/>
    <property type="molecule type" value="Genomic_DNA"/>
</dbReference>
<evidence type="ECO:0000259" key="3">
    <source>
        <dbReference type="Pfam" id="PF13845"/>
    </source>
</evidence>
<dbReference type="InterPro" id="IPR026004">
    <property type="entry name" value="Septum_form"/>
</dbReference>
<dbReference type="Proteomes" id="UP000474967">
    <property type="component" value="Unassembled WGS sequence"/>
</dbReference>
<evidence type="ECO:0000256" key="1">
    <source>
        <dbReference type="SAM" id="MobiDB-lite"/>
    </source>
</evidence>
<dbReference type="Pfam" id="PF13845">
    <property type="entry name" value="Septum_form"/>
    <property type="match status" value="1"/>
</dbReference>
<sequence length="191" mass="20166">MLVGSTVAVAVVLVATAAFLTGIPAGHAQGHASSAPQVEWLPTPNPDLAPTPLGLPPRPTPTEVATVPVQPVDSLKTGDCLQTFPSRWADGYPVVNCAAQHIAQVLSRGDLPEPAGAPFPGTNALDARVSDLCTALGLLNWDWVAVWNEDVQVDIRYPNTAAQWASGARSYYCFVYTFSRHELTGSAVAVH</sequence>
<feature type="region of interest" description="Disordered" evidence="1">
    <location>
        <begin position="34"/>
        <end position="57"/>
    </location>
</feature>
<feature type="domain" description="Septum formation-related" evidence="3">
    <location>
        <begin position="74"/>
        <end position="173"/>
    </location>
</feature>
<evidence type="ECO:0000313" key="5">
    <source>
        <dbReference type="Proteomes" id="UP000474967"/>
    </source>
</evidence>
<accession>A0A6L9XZ00</accession>
<protein>
    <recommendedName>
        <fullName evidence="3">Septum formation-related domain-containing protein</fullName>
    </recommendedName>
</protein>